<dbReference type="EMBL" id="JAOPKA010000014">
    <property type="protein sequence ID" value="MCU4743316.1"/>
    <property type="molecule type" value="Genomic_DNA"/>
</dbReference>
<protein>
    <submittedName>
        <fullName evidence="2">Uncharacterized protein</fullName>
    </submittedName>
</protein>
<dbReference type="AlphaFoldDB" id="A0AAP3E334"/>
<name>A0AAP3E334_9EURY</name>
<proteinExistence type="predicted"/>
<reference evidence="2" key="1">
    <citation type="submission" date="2022-09" db="EMBL/GenBank/DDBJ databases">
        <title>Enrichment on poylsaccharides allowed isolation of novel metabolic and taxonomic groups of Haloarchaea.</title>
        <authorList>
            <person name="Sorokin D.Y."/>
            <person name="Elcheninov A.G."/>
            <person name="Khizhniak T.V."/>
            <person name="Kolganova T.V."/>
            <person name="Kublanov I.V."/>
        </authorList>
    </citation>
    <scope>NUCLEOTIDE SEQUENCE</scope>
    <source>
        <strain evidence="2">AArc-xg1-1</strain>
    </source>
</reference>
<dbReference type="RefSeq" id="WP_338005133.1">
    <property type="nucleotide sequence ID" value="NZ_JAOPKA010000014.1"/>
</dbReference>
<organism evidence="2 3">
    <name type="scientific">Natronoglomus mannanivorans</name>
    <dbReference type="NCBI Taxonomy" id="2979990"/>
    <lineage>
        <taxon>Archaea</taxon>
        <taxon>Methanobacteriati</taxon>
        <taxon>Methanobacteriota</taxon>
        <taxon>Stenosarchaea group</taxon>
        <taxon>Halobacteria</taxon>
        <taxon>Halobacteriales</taxon>
        <taxon>Natrialbaceae</taxon>
        <taxon>Natronoglomus</taxon>
    </lineage>
</organism>
<evidence type="ECO:0000313" key="3">
    <source>
        <dbReference type="Proteomes" id="UP001321018"/>
    </source>
</evidence>
<feature type="region of interest" description="Disordered" evidence="1">
    <location>
        <begin position="36"/>
        <end position="73"/>
    </location>
</feature>
<evidence type="ECO:0000256" key="1">
    <source>
        <dbReference type="SAM" id="MobiDB-lite"/>
    </source>
</evidence>
<accession>A0AAP3E334</accession>
<sequence>MSDDFLLVGGIIAILGLVFAYRAWTSYQQSQRLTELAADEQTSGDTVEGPIEVSESAEPQRSPPNGVDDGSDGAPALWLWRVRRERKNTGSSRGNSTTWETVESGVAAGSFAIREEWNRINVDASSVTATARDGTGATMSENHSSGETFKAVDDPFDSDRFYVGEPEIDVPLGEPSLPQRLADEYLPFDLNVTLSLGRKTATPDRYQAAVVRDRDELLAHGSLDRSVEPPTLNGTDATPLVFVKDPASEGDTVP</sequence>
<dbReference type="Proteomes" id="UP001321018">
    <property type="component" value="Unassembled WGS sequence"/>
</dbReference>
<comment type="caution">
    <text evidence="2">The sequence shown here is derived from an EMBL/GenBank/DDBJ whole genome shotgun (WGS) entry which is preliminary data.</text>
</comment>
<gene>
    <name evidence="2" type="ORF">OB960_18165</name>
</gene>
<feature type="region of interest" description="Disordered" evidence="1">
    <location>
        <begin position="220"/>
        <end position="254"/>
    </location>
</feature>
<evidence type="ECO:0000313" key="2">
    <source>
        <dbReference type="EMBL" id="MCU4743316.1"/>
    </source>
</evidence>